<reference evidence="11" key="1">
    <citation type="submission" date="2014-03" db="EMBL/GenBank/DDBJ databases">
        <authorList>
            <person name="Casaregola S."/>
        </authorList>
    </citation>
    <scope>NUCLEOTIDE SEQUENCE [LARGE SCALE GENOMIC DNA]</scope>
    <source>
        <strain evidence="11">CLIB 918</strain>
    </source>
</reference>
<keyword evidence="8" id="KW-0175">Coiled coil</keyword>
<dbReference type="Gene3D" id="3.30.160.60">
    <property type="entry name" value="Classic Zinc Finger"/>
    <property type="match status" value="3"/>
</dbReference>
<evidence type="ECO:0000256" key="8">
    <source>
        <dbReference type="SAM" id="Coils"/>
    </source>
</evidence>
<dbReference type="STRING" id="1173061.A0A0J9XKL1"/>
<dbReference type="OrthoDB" id="8117402at2759"/>
<keyword evidence="4 7" id="KW-0863">Zinc-finger</keyword>
<evidence type="ECO:0000313" key="12">
    <source>
        <dbReference type="Proteomes" id="UP000242525"/>
    </source>
</evidence>
<evidence type="ECO:0000259" key="10">
    <source>
        <dbReference type="PROSITE" id="PS50157"/>
    </source>
</evidence>
<evidence type="ECO:0000256" key="4">
    <source>
        <dbReference type="ARBA" id="ARBA00022771"/>
    </source>
</evidence>
<evidence type="ECO:0000256" key="1">
    <source>
        <dbReference type="ARBA" id="ARBA00004123"/>
    </source>
</evidence>
<dbReference type="EMBL" id="CCBN010000028">
    <property type="protein sequence ID" value="CDO57946.1"/>
    <property type="molecule type" value="Genomic_DNA"/>
</dbReference>
<sequence length="352" mass="40300">MTTIASITEPTQPKNQVLVASPVSNPLPKKYQCPNCPQTFTRQHNLKSHLLIHSQQEKKFVCETCLSKFRRIHDLKRHLKLHTGERPYLCKTCGRRFARGDALVRHTKASVACSVSFISLEDSKIRKQQQDWKEKSPQPSEQHLPVSPDEIIKENSQMNYTTTPISQGNKRSSISEILLTPSHHNSHLPALLNHSEPENNENIHHITTPPTTHIKYLPPLKQNSLQYRVPTPSNDLGNSYMQPPQPHPTHNLKTSNATLHELHHEPSHLAQYYEDRPPSPVQVAQQQLPSAHVAQQPQSQQQNWNNNLNSVPKDPFLVIRVLENRVRALEERLNSTESRVSFLETQLTGHHY</sequence>
<dbReference type="PROSITE" id="PS00028">
    <property type="entry name" value="ZINC_FINGER_C2H2_1"/>
    <property type="match status" value="2"/>
</dbReference>
<feature type="compositionally biased region" description="Low complexity" evidence="9">
    <location>
        <begin position="295"/>
        <end position="309"/>
    </location>
</feature>
<accession>A0A0J9XKL1</accession>
<dbReference type="Pfam" id="PF00096">
    <property type="entry name" value="zf-C2H2"/>
    <property type="match status" value="1"/>
</dbReference>
<keyword evidence="2" id="KW-0479">Metal-binding</keyword>
<comment type="caution">
    <text evidence="11">The sequence shown here is derived from an EMBL/GenBank/DDBJ whole genome shotgun (WGS) entry which is preliminary data.</text>
</comment>
<dbReference type="GO" id="GO:0005634">
    <property type="term" value="C:nucleus"/>
    <property type="evidence" value="ECO:0007669"/>
    <property type="project" value="UniProtKB-SubCell"/>
</dbReference>
<feature type="domain" description="C2H2-type" evidence="10">
    <location>
        <begin position="31"/>
        <end position="58"/>
    </location>
</feature>
<feature type="domain" description="C2H2-type" evidence="10">
    <location>
        <begin position="60"/>
        <end position="87"/>
    </location>
</feature>
<dbReference type="PROSITE" id="PS50157">
    <property type="entry name" value="ZINC_FINGER_C2H2_2"/>
    <property type="match status" value="3"/>
</dbReference>
<dbReference type="InterPro" id="IPR013087">
    <property type="entry name" value="Znf_C2H2_type"/>
</dbReference>
<feature type="domain" description="C2H2-type" evidence="10">
    <location>
        <begin position="88"/>
        <end position="108"/>
    </location>
</feature>
<dbReference type="PANTHER" id="PTHR24394:SF31">
    <property type="entry name" value="ZINC FINGER AND BTB DOMAIN CONTAINING 46"/>
    <property type="match status" value="1"/>
</dbReference>
<evidence type="ECO:0000256" key="2">
    <source>
        <dbReference type="ARBA" id="ARBA00022723"/>
    </source>
</evidence>
<dbReference type="InterPro" id="IPR036236">
    <property type="entry name" value="Znf_C2H2_sf"/>
</dbReference>
<evidence type="ECO:0000256" key="7">
    <source>
        <dbReference type="PROSITE-ProRule" id="PRU00042"/>
    </source>
</evidence>
<evidence type="ECO:0000256" key="9">
    <source>
        <dbReference type="SAM" id="MobiDB-lite"/>
    </source>
</evidence>
<evidence type="ECO:0000313" key="11">
    <source>
        <dbReference type="EMBL" id="CDO57946.1"/>
    </source>
</evidence>
<organism evidence="11 12">
    <name type="scientific">Geotrichum candidum</name>
    <name type="common">Oospora lactis</name>
    <name type="synonym">Dipodascus geotrichum</name>
    <dbReference type="NCBI Taxonomy" id="1173061"/>
    <lineage>
        <taxon>Eukaryota</taxon>
        <taxon>Fungi</taxon>
        <taxon>Dikarya</taxon>
        <taxon>Ascomycota</taxon>
        <taxon>Saccharomycotina</taxon>
        <taxon>Dipodascomycetes</taxon>
        <taxon>Dipodascales</taxon>
        <taxon>Dipodascaceae</taxon>
        <taxon>Geotrichum</taxon>
    </lineage>
</organism>
<gene>
    <name evidence="11" type="ORF">BN980_GECA32s00109g</name>
</gene>
<dbReference type="AlphaFoldDB" id="A0A0J9XKL1"/>
<feature type="coiled-coil region" evidence="8">
    <location>
        <begin position="319"/>
        <end position="346"/>
    </location>
</feature>
<dbReference type="FunFam" id="3.30.160.60:FF:000515">
    <property type="entry name" value="early growth response protein 4"/>
    <property type="match status" value="1"/>
</dbReference>
<dbReference type="GO" id="GO:0008270">
    <property type="term" value="F:zinc ion binding"/>
    <property type="evidence" value="ECO:0007669"/>
    <property type="project" value="UniProtKB-KW"/>
</dbReference>
<comment type="subcellular location">
    <subcellularLocation>
        <location evidence="1">Nucleus</location>
    </subcellularLocation>
</comment>
<keyword evidence="6" id="KW-0539">Nucleus</keyword>
<protein>
    <recommendedName>
        <fullName evidence="10">C2H2-type domain-containing protein</fullName>
    </recommendedName>
</protein>
<keyword evidence="12" id="KW-1185">Reference proteome</keyword>
<dbReference type="PANTHER" id="PTHR24394">
    <property type="entry name" value="ZINC FINGER PROTEIN"/>
    <property type="match status" value="1"/>
</dbReference>
<dbReference type="Proteomes" id="UP000242525">
    <property type="component" value="Unassembled WGS sequence"/>
</dbReference>
<evidence type="ECO:0000256" key="6">
    <source>
        <dbReference type="ARBA" id="ARBA00023242"/>
    </source>
</evidence>
<name>A0A0J9XKL1_GEOCN</name>
<evidence type="ECO:0000256" key="5">
    <source>
        <dbReference type="ARBA" id="ARBA00022833"/>
    </source>
</evidence>
<evidence type="ECO:0000256" key="3">
    <source>
        <dbReference type="ARBA" id="ARBA00022737"/>
    </source>
</evidence>
<proteinExistence type="predicted"/>
<dbReference type="SMART" id="SM00355">
    <property type="entry name" value="ZnF_C2H2"/>
    <property type="match status" value="3"/>
</dbReference>
<keyword evidence="5" id="KW-0862">Zinc</keyword>
<dbReference type="SUPFAM" id="SSF57667">
    <property type="entry name" value="beta-beta-alpha zinc fingers"/>
    <property type="match status" value="2"/>
</dbReference>
<dbReference type="GO" id="GO:0000981">
    <property type="term" value="F:DNA-binding transcription factor activity, RNA polymerase II-specific"/>
    <property type="evidence" value="ECO:0007669"/>
    <property type="project" value="TreeGrafter"/>
</dbReference>
<feature type="region of interest" description="Disordered" evidence="9">
    <location>
        <begin position="128"/>
        <end position="147"/>
    </location>
</feature>
<feature type="region of interest" description="Disordered" evidence="9">
    <location>
        <begin position="274"/>
        <end position="310"/>
    </location>
</feature>
<keyword evidence="3" id="KW-0677">Repeat</keyword>